<sequence length="124" mass="14513">MLKMFTVLYTILAYLSLIVLCQILAWSVCCQNEVMSYELFTQLLVKAQHASYPELNGERPEDYEESHDLCSGVEFRIVIKTHTIRVLHRLNVELLRDIRVCTKDKISESQKTIPSFYSRSPFYC</sequence>
<proteinExistence type="predicted"/>
<dbReference type="EMBL" id="JAHLVD010000001">
    <property type="protein sequence ID" value="KAG7852300.1"/>
    <property type="molecule type" value="Genomic_DNA"/>
</dbReference>
<comment type="caution">
    <text evidence="1">The sequence shown here is derived from an EMBL/GenBank/DDBJ whole genome shotgun (WGS) entry which is preliminary data.</text>
</comment>
<evidence type="ECO:0008006" key="3">
    <source>
        <dbReference type="Google" id="ProtNLM"/>
    </source>
</evidence>
<evidence type="ECO:0000313" key="1">
    <source>
        <dbReference type="EMBL" id="KAG7852300.1"/>
    </source>
</evidence>
<dbReference type="Proteomes" id="UP001197328">
    <property type="component" value="Unassembled WGS sequence"/>
</dbReference>
<organism evidence="1 2">
    <name type="scientific">Pichia angusta</name>
    <name type="common">Yeast</name>
    <name type="synonym">Hansenula polymorpha</name>
    <dbReference type="NCBI Taxonomy" id="870730"/>
    <lineage>
        <taxon>Eukaryota</taxon>
        <taxon>Fungi</taxon>
        <taxon>Dikarya</taxon>
        <taxon>Ascomycota</taxon>
        <taxon>Saccharomycotina</taxon>
        <taxon>Pichiomycetes</taxon>
        <taxon>Pichiales</taxon>
        <taxon>Pichiaceae</taxon>
        <taxon>Ogataea</taxon>
    </lineage>
</organism>
<keyword evidence="2" id="KW-1185">Reference proteome</keyword>
<evidence type="ECO:0000313" key="2">
    <source>
        <dbReference type="Proteomes" id="UP001197328"/>
    </source>
</evidence>
<protein>
    <recommendedName>
        <fullName evidence="3">Secreted protein</fullName>
    </recommendedName>
</protein>
<reference evidence="1 2" key="1">
    <citation type="journal article" date="2021" name="G3 (Bethesda)">
        <title>Genomic diversity, chromosomal rearrangements, and interspecies hybridization in the ogataea polymorpha species complex.</title>
        <authorList>
            <person name="Hanson S.J."/>
            <person name="Cinneide E.O."/>
            <person name="Salzberg L.I."/>
            <person name="Wolfe K.H."/>
            <person name="McGowan J."/>
            <person name="Fitzpatrick D.A."/>
            <person name="Matlin K."/>
        </authorList>
    </citation>
    <scope>NUCLEOTIDE SEQUENCE [LARGE SCALE GENOMIC DNA]</scope>
    <source>
        <strain evidence="1">51-138</strain>
    </source>
</reference>
<accession>A0ABQ7S2U8</accession>
<gene>
    <name evidence="1" type="ORF">KL940_000001</name>
</gene>
<name>A0ABQ7S2U8_PICAN</name>